<dbReference type="PANTHER" id="PTHR46018:SF4">
    <property type="entry name" value="METALLO-HYDROLASE YHFI-RELATED"/>
    <property type="match status" value="1"/>
</dbReference>
<dbReference type="Gene3D" id="3.60.15.10">
    <property type="entry name" value="Ribonuclease Z/Hydroxyacylglutathione hydrolase-like"/>
    <property type="match status" value="1"/>
</dbReference>
<proteinExistence type="predicted"/>
<protein>
    <submittedName>
        <fullName evidence="2">MBL fold metallo-hydrolase</fullName>
    </submittedName>
</protein>
<evidence type="ECO:0000313" key="3">
    <source>
        <dbReference type="Proteomes" id="UP000291838"/>
    </source>
</evidence>
<keyword evidence="3" id="KW-1185">Reference proteome</keyword>
<dbReference type="OrthoDB" id="9800940at2"/>
<name>A0A4Q2RJR2_9ACTN</name>
<sequence length="245" mass="25627">MRVTVLGGGGGYPTPERACSGYLVEHDDFHLLMDPGHATMSRLVEYVSPEDVDAVLVTHGHADHCADLNPLLRARHLADDPPGQLPIHAPSGALDALLSLDGAMLADDWTLTVLLSAQEVVIGPFTVTSVELPHFVSNLGVRISAGGRLLAYTGDAGASPDTVDLARGADALLAEASFVDEVPTESAEGLSSARDRGKVAAEAGVGQLVLCHVWPGESTDRLRQAARREFSGEIAVATPGLTIEV</sequence>
<dbReference type="AlphaFoldDB" id="A0A4Q2RJR2"/>
<dbReference type="SMART" id="SM00849">
    <property type="entry name" value="Lactamase_B"/>
    <property type="match status" value="1"/>
</dbReference>
<dbReference type="CDD" id="cd07716">
    <property type="entry name" value="RNaseZ_short-form-like_MBL-fold"/>
    <property type="match status" value="1"/>
</dbReference>
<accession>A0A4Q2RJR2</accession>
<evidence type="ECO:0000313" key="2">
    <source>
        <dbReference type="EMBL" id="RYB88951.1"/>
    </source>
</evidence>
<dbReference type="Proteomes" id="UP000291838">
    <property type="component" value="Unassembled WGS sequence"/>
</dbReference>
<gene>
    <name evidence="2" type="ORF">EUA06_17700</name>
</gene>
<dbReference type="SUPFAM" id="SSF56281">
    <property type="entry name" value="Metallo-hydrolase/oxidoreductase"/>
    <property type="match status" value="1"/>
</dbReference>
<dbReference type="RefSeq" id="WP_129478263.1">
    <property type="nucleotide sequence ID" value="NZ_SDWS01000009.1"/>
</dbReference>
<reference evidence="2 3" key="1">
    <citation type="submission" date="2019-01" db="EMBL/GenBank/DDBJ databases">
        <title>Novel species of Nocardioides.</title>
        <authorList>
            <person name="Liu Q."/>
            <person name="Xin Y.-H."/>
        </authorList>
    </citation>
    <scope>NUCLEOTIDE SEQUENCE [LARGE SCALE GENOMIC DNA]</scope>
    <source>
        <strain evidence="2 3">HLT3-15</strain>
    </source>
</reference>
<dbReference type="InterPro" id="IPR001279">
    <property type="entry name" value="Metallo-B-lactamas"/>
</dbReference>
<dbReference type="EMBL" id="SDWS01000009">
    <property type="protein sequence ID" value="RYB88951.1"/>
    <property type="molecule type" value="Genomic_DNA"/>
</dbReference>
<evidence type="ECO:0000259" key="1">
    <source>
        <dbReference type="SMART" id="SM00849"/>
    </source>
</evidence>
<dbReference type="InterPro" id="IPR036866">
    <property type="entry name" value="RibonucZ/Hydroxyglut_hydro"/>
</dbReference>
<feature type="domain" description="Metallo-beta-lactamase" evidence="1">
    <location>
        <begin position="18"/>
        <end position="194"/>
    </location>
</feature>
<dbReference type="Pfam" id="PF12706">
    <property type="entry name" value="Lactamase_B_2"/>
    <property type="match status" value="1"/>
</dbReference>
<comment type="caution">
    <text evidence="2">The sequence shown here is derived from an EMBL/GenBank/DDBJ whole genome shotgun (WGS) entry which is preliminary data.</text>
</comment>
<keyword evidence="2" id="KW-0378">Hydrolase</keyword>
<organism evidence="2 3">
    <name type="scientific">Nocardioides glacieisoli</name>
    <dbReference type="NCBI Taxonomy" id="1168730"/>
    <lineage>
        <taxon>Bacteria</taxon>
        <taxon>Bacillati</taxon>
        <taxon>Actinomycetota</taxon>
        <taxon>Actinomycetes</taxon>
        <taxon>Propionibacteriales</taxon>
        <taxon>Nocardioidaceae</taxon>
        <taxon>Nocardioides</taxon>
    </lineage>
</organism>
<dbReference type="PANTHER" id="PTHR46018">
    <property type="entry name" value="ZINC PHOSPHODIESTERASE ELAC PROTEIN 1"/>
    <property type="match status" value="1"/>
</dbReference>
<dbReference type="GO" id="GO:0042781">
    <property type="term" value="F:3'-tRNA processing endoribonuclease activity"/>
    <property type="evidence" value="ECO:0007669"/>
    <property type="project" value="TreeGrafter"/>
</dbReference>